<evidence type="ECO:0000313" key="2">
    <source>
        <dbReference type="EMBL" id="PEN15182.1"/>
    </source>
</evidence>
<evidence type="ECO:0000313" key="3">
    <source>
        <dbReference type="Proteomes" id="UP000220102"/>
    </source>
</evidence>
<sequence length="245" mass="26539">MFDSTLTRVGTLCLVFLLGTSLLSEVYAQVNPRGNRGRPAYGQNSQEQEAPPQPVNQPFISGVYVGVGINTYQGDLDSNPNDNILKHLGGAQLDVVVGVDKRFGEYEQFGIGAQVSYDRISGQNIRNLEFTNNLISLEFTGSYELPYIKQDLLRVFLGGGPMFVISPTYTGFPAQDPSPDSEFKELGTRVVGSIVGGVLVSDKVRIGARVSTTDFLDGHSGITGAGPVDLLGFITVGYRFNLNEY</sequence>
<proteinExistence type="predicted"/>
<dbReference type="AlphaFoldDB" id="A0A2A8D2J5"/>
<feature type="region of interest" description="Disordered" evidence="1">
    <location>
        <begin position="33"/>
        <end position="56"/>
    </location>
</feature>
<keyword evidence="3" id="KW-1185">Reference proteome</keyword>
<evidence type="ECO:0000256" key="1">
    <source>
        <dbReference type="SAM" id="MobiDB-lite"/>
    </source>
</evidence>
<accession>A0A2A8D2J5</accession>
<reference evidence="2 3" key="1">
    <citation type="submission" date="2017-10" db="EMBL/GenBank/DDBJ databases">
        <title>Draft genome of Longibacter Salinarum.</title>
        <authorList>
            <person name="Goh K.M."/>
            <person name="Shamsir M.S."/>
            <person name="Lim S.W."/>
        </authorList>
    </citation>
    <scope>NUCLEOTIDE SEQUENCE [LARGE SCALE GENOMIC DNA]</scope>
    <source>
        <strain evidence="2 3">KCTC 52045</strain>
    </source>
</reference>
<protein>
    <recommendedName>
        <fullName evidence="4">Outer membrane protein beta-barrel domain-containing protein</fullName>
    </recommendedName>
</protein>
<comment type="caution">
    <text evidence="2">The sequence shown here is derived from an EMBL/GenBank/DDBJ whole genome shotgun (WGS) entry which is preliminary data.</text>
</comment>
<evidence type="ECO:0008006" key="4">
    <source>
        <dbReference type="Google" id="ProtNLM"/>
    </source>
</evidence>
<dbReference type="RefSeq" id="WP_098074081.1">
    <property type="nucleotide sequence ID" value="NZ_PDEQ01000001.1"/>
</dbReference>
<dbReference type="EMBL" id="PDEQ01000001">
    <property type="protein sequence ID" value="PEN15182.1"/>
    <property type="molecule type" value="Genomic_DNA"/>
</dbReference>
<dbReference type="Proteomes" id="UP000220102">
    <property type="component" value="Unassembled WGS sequence"/>
</dbReference>
<dbReference type="OrthoDB" id="1493869at2"/>
<gene>
    <name evidence="2" type="ORF">CRI94_02545</name>
</gene>
<name>A0A2A8D2J5_9BACT</name>
<organism evidence="2 3">
    <name type="scientific">Longibacter salinarum</name>
    <dbReference type="NCBI Taxonomy" id="1850348"/>
    <lineage>
        <taxon>Bacteria</taxon>
        <taxon>Pseudomonadati</taxon>
        <taxon>Rhodothermota</taxon>
        <taxon>Rhodothermia</taxon>
        <taxon>Rhodothermales</taxon>
        <taxon>Salisaetaceae</taxon>
        <taxon>Longibacter</taxon>
    </lineage>
</organism>